<evidence type="ECO:0000259" key="3">
    <source>
        <dbReference type="Pfam" id="PF02525"/>
    </source>
</evidence>
<keyword evidence="5" id="KW-1185">Reference proteome</keyword>
<dbReference type="OrthoDB" id="9798454at2"/>
<dbReference type="InterPro" id="IPR003680">
    <property type="entry name" value="Flavodoxin_fold"/>
</dbReference>
<comment type="similarity">
    <text evidence="1">Belongs to the NAD(P)H dehydrogenase (quinone) family.</text>
</comment>
<dbReference type="SUPFAM" id="SSF52218">
    <property type="entry name" value="Flavoproteins"/>
    <property type="match status" value="1"/>
</dbReference>
<dbReference type="AlphaFoldDB" id="A0A0K0XW22"/>
<feature type="domain" description="Flavodoxin-like fold" evidence="3">
    <location>
        <begin position="4"/>
        <end position="185"/>
    </location>
</feature>
<evidence type="ECO:0000313" key="4">
    <source>
        <dbReference type="EMBL" id="AKS41904.1"/>
    </source>
</evidence>
<evidence type="ECO:0000313" key="5">
    <source>
        <dbReference type="Proteomes" id="UP000066624"/>
    </source>
</evidence>
<dbReference type="EMBL" id="CP012154">
    <property type="protein sequence ID" value="AKS41904.1"/>
    <property type="molecule type" value="Genomic_DNA"/>
</dbReference>
<evidence type="ECO:0000256" key="1">
    <source>
        <dbReference type="ARBA" id="ARBA00006252"/>
    </source>
</evidence>
<reference evidence="4 5" key="1">
    <citation type="submission" date="2015-07" db="EMBL/GenBank/DDBJ databases">
        <authorList>
            <person name="Noorani M."/>
        </authorList>
    </citation>
    <scope>NUCLEOTIDE SEQUENCE [LARGE SCALE GENOMIC DNA]</scope>
    <source>
        <strain evidence="4 5">KCTC 42284</strain>
    </source>
</reference>
<dbReference type="InterPro" id="IPR029039">
    <property type="entry name" value="Flavoprotein-like_sf"/>
</dbReference>
<dbReference type="KEGG" id="wma:WM2015_1534"/>
<dbReference type="RefSeq" id="WP_049725508.1">
    <property type="nucleotide sequence ID" value="NZ_CP012154.1"/>
</dbReference>
<dbReference type="GO" id="GO:0003955">
    <property type="term" value="F:NAD(P)H dehydrogenase (quinone) activity"/>
    <property type="evidence" value="ECO:0007669"/>
    <property type="project" value="TreeGrafter"/>
</dbReference>
<evidence type="ECO:0000256" key="2">
    <source>
        <dbReference type="ARBA" id="ARBA00023002"/>
    </source>
</evidence>
<name>A0A0K0XW22_9GAMM</name>
<dbReference type="PATRIC" id="fig|1579979.3.peg.1573"/>
<sequence>MPAKVLIIQAHPDPRGGHFCHALAAAYREAAEGAGHRVEQLDVASLDIPPLESESDWNREADAADVRAAQAAILEADHLVFVFPLWMGMMPAVLKAFLEQVLRPGFAFAPEAREGFGERKLKGKSARIIITMGMPGLFYRGFYRAHAFRAFKRNILKFSGIKPVRGTFIGLVDREASREKGLARVRDLGRRGV</sequence>
<gene>
    <name evidence="4" type="ORF">WM2015_1534</name>
</gene>
<keyword evidence="2" id="KW-0560">Oxidoreductase</keyword>
<dbReference type="Gene3D" id="3.40.50.360">
    <property type="match status" value="1"/>
</dbReference>
<accession>A0A0K0XW22</accession>
<proteinExistence type="inferred from homology"/>
<dbReference type="InterPro" id="IPR051545">
    <property type="entry name" value="NAD(P)H_dehydrogenase_qn"/>
</dbReference>
<dbReference type="PANTHER" id="PTHR10204">
    <property type="entry name" value="NAD P H OXIDOREDUCTASE-RELATED"/>
    <property type="match status" value="1"/>
</dbReference>
<organism evidence="4 5">
    <name type="scientific">Wenzhouxiangella marina</name>
    <dbReference type="NCBI Taxonomy" id="1579979"/>
    <lineage>
        <taxon>Bacteria</taxon>
        <taxon>Pseudomonadati</taxon>
        <taxon>Pseudomonadota</taxon>
        <taxon>Gammaproteobacteria</taxon>
        <taxon>Chromatiales</taxon>
        <taxon>Wenzhouxiangellaceae</taxon>
        <taxon>Wenzhouxiangella</taxon>
    </lineage>
</organism>
<dbReference type="PANTHER" id="PTHR10204:SF34">
    <property type="entry name" value="NAD(P)H DEHYDROGENASE [QUINONE] 1 ISOFORM 1"/>
    <property type="match status" value="1"/>
</dbReference>
<dbReference type="STRING" id="1579979.WM2015_1534"/>
<dbReference type="GO" id="GO:0005829">
    <property type="term" value="C:cytosol"/>
    <property type="evidence" value="ECO:0007669"/>
    <property type="project" value="TreeGrafter"/>
</dbReference>
<dbReference type="Pfam" id="PF02525">
    <property type="entry name" value="Flavodoxin_2"/>
    <property type="match status" value="1"/>
</dbReference>
<dbReference type="Proteomes" id="UP000066624">
    <property type="component" value="Chromosome"/>
</dbReference>
<protein>
    <submittedName>
        <fullName evidence="4">NAD(P)H dehydrogenase (Quinone)</fullName>
    </submittedName>
</protein>